<evidence type="ECO:0000313" key="1">
    <source>
        <dbReference type="EMBL" id="CRL03943.1"/>
    </source>
</evidence>
<proteinExistence type="predicted"/>
<reference evidence="1 2" key="1">
    <citation type="submission" date="2015-04" db="EMBL/GenBank/DDBJ databases">
        <authorList>
            <person name="Syromyatnikov M.Y."/>
            <person name="Popov V.N."/>
        </authorList>
    </citation>
    <scope>NUCLEOTIDE SEQUENCE [LARGE SCALE GENOMIC DNA]</scope>
</reference>
<dbReference type="AlphaFoldDB" id="A0A1J1IUT3"/>
<name>A0A1J1IUT3_9DIPT</name>
<dbReference type="Proteomes" id="UP000183832">
    <property type="component" value="Unassembled WGS sequence"/>
</dbReference>
<dbReference type="EMBL" id="CVRI01000060">
    <property type="protein sequence ID" value="CRL03943.1"/>
    <property type="molecule type" value="Genomic_DNA"/>
</dbReference>
<organism evidence="1 2">
    <name type="scientific">Clunio marinus</name>
    <dbReference type="NCBI Taxonomy" id="568069"/>
    <lineage>
        <taxon>Eukaryota</taxon>
        <taxon>Metazoa</taxon>
        <taxon>Ecdysozoa</taxon>
        <taxon>Arthropoda</taxon>
        <taxon>Hexapoda</taxon>
        <taxon>Insecta</taxon>
        <taxon>Pterygota</taxon>
        <taxon>Neoptera</taxon>
        <taxon>Endopterygota</taxon>
        <taxon>Diptera</taxon>
        <taxon>Nematocera</taxon>
        <taxon>Chironomoidea</taxon>
        <taxon>Chironomidae</taxon>
        <taxon>Clunio</taxon>
    </lineage>
</organism>
<gene>
    <name evidence="1" type="ORF">CLUMA_CG017064</name>
</gene>
<sequence>MKWERERVEADEQTLDDLKKMQNKGFKSRLAAGVKNAFGGFFDLVLDLGKDQQAMLQNKRKTFTFWS</sequence>
<evidence type="ECO:0000313" key="2">
    <source>
        <dbReference type="Proteomes" id="UP000183832"/>
    </source>
</evidence>
<accession>A0A1J1IUT3</accession>
<keyword evidence="2" id="KW-1185">Reference proteome</keyword>
<protein>
    <submittedName>
        <fullName evidence="1">CLUMA_CG017064, isoform A</fullName>
    </submittedName>
</protein>